<sequence length="268" mass="28509">MPDNLASAKSAQELLEQYGAAPADQHLRQLPGEGQVSGVLTDLMHYCSLQGLQFDRAMDSARWTFASERADEGRFAHGACVELVGKAADQAQQTAMPTRGMVTGIADANGRLVYHVRCPGDRTAHPYLGEELRLTPQRFGPVETTEGLVRSPLDAEQAVLGTCVQLLHAEKQGQPPHPDDVRNLDALFDALVDWTGLPSARLNALLAPQVASAYRTSASPGTALGRDHPAQVAAADRATPDLDLTAPTSQAPGAGPSHGHQPRTGPHR</sequence>
<dbReference type="RefSeq" id="WP_122194920.1">
    <property type="nucleotide sequence ID" value="NZ_JBHSKC010000035.1"/>
</dbReference>
<gene>
    <name evidence="2" type="ORF">EBO15_14560</name>
</gene>
<accession>A0A3M2M3D3</accession>
<evidence type="ECO:0000313" key="3">
    <source>
        <dbReference type="Proteomes" id="UP000282674"/>
    </source>
</evidence>
<feature type="region of interest" description="Disordered" evidence="1">
    <location>
        <begin position="218"/>
        <end position="268"/>
    </location>
</feature>
<proteinExistence type="predicted"/>
<dbReference type="EMBL" id="RFFG01000022">
    <property type="protein sequence ID" value="RMI43922.1"/>
    <property type="molecule type" value="Genomic_DNA"/>
</dbReference>
<dbReference type="Proteomes" id="UP000282674">
    <property type="component" value="Unassembled WGS sequence"/>
</dbReference>
<dbReference type="AlphaFoldDB" id="A0A3M2M3D3"/>
<comment type="caution">
    <text evidence="2">The sequence shown here is derived from an EMBL/GenBank/DDBJ whole genome shotgun (WGS) entry which is preliminary data.</text>
</comment>
<name>A0A3M2M3D3_9ACTN</name>
<keyword evidence="3" id="KW-1185">Reference proteome</keyword>
<reference evidence="2 3" key="1">
    <citation type="submission" date="2018-10" db="EMBL/GenBank/DDBJ databases">
        <title>Isolation from soil.</title>
        <authorList>
            <person name="Hu J."/>
        </authorList>
    </citation>
    <scope>NUCLEOTIDE SEQUENCE [LARGE SCALE GENOMIC DNA]</scope>
    <source>
        <strain evidence="2 3">NEAU-Ht49</strain>
    </source>
</reference>
<protein>
    <submittedName>
        <fullName evidence="2">Uncharacterized protein</fullName>
    </submittedName>
</protein>
<dbReference type="OrthoDB" id="3473321at2"/>
<evidence type="ECO:0000256" key="1">
    <source>
        <dbReference type="SAM" id="MobiDB-lite"/>
    </source>
</evidence>
<evidence type="ECO:0000313" key="2">
    <source>
        <dbReference type="EMBL" id="RMI43922.1"/>
    </source>
</evidence>
<organism evidence="2 3">
    <name type="scientific">Actinomadura harenae</name>
    <dbReference type="NCBI Taxonomy" id="2483351"/>
    <lineage>
        <taxon>Bacteria</taxon>
        <taxon>Bacillati</taxon>
        <taxon>Actinomycetota</taxon>
        <taxon>Actinomycetes</taxon>
        <taxon>Streptosporangiales</taxon>
        <taxon>Thermomonosporaceae</taxon>
        <taxon>Actinomadura</taxon>
    </lineage>
</organism>